<evidence type="ECO:0000259" key="4">
    <source>
        <dbReference type="Pfam" id="PF01370"/>
    </source>
</evidence>
<sequence>MTTISERPSKPVLLTGASGALGTMLAQALSAQGWQLRLTDRLAFLAALPDGAAFTLADLEDEAAIRSLAEGCGTILHFGGVSMEEPFDAVLGPNIRGVYHVYEAARQVGARVVFASSHHVAGFYERGVTVTADSPMRPDGYYALSKTYGEMMARLYWDKHGVESVLVRIGVSRPQPTEDRMLTTWLSHPDLVRLVERSVLAEAVGCIPIWGVSNNRRMTWWQGDAREVIGWQPQDSADPHASAIEGLTSGDPVAERYQGAGFCRKYYTRDLPAGR</sequence>
<evidence type="ECO:0000313" key="5">
    <source>
        <dbReference type="EMBL" id="MBY8824183.1"/>
    </source>
</evidence>
<dbReference type="Proteomes" id="UP000706039">
    <property type="component" value="Unassembled WGS sequence"/>
</dbReference>
<dbReference type="Pfam" id="PF01370">
    <property type="entry name" value="Epimerase"/>
    <property type="match status" value="1"/>
</dbReference>
<dbReference type="EMBL" id="JAINVV010000008">
    <property type="protein sequence ID" value="MBY8824183.1"/>
    <property type="molecule type" value="Genomic_DNA"/>
</dbReference>
<organism evidence="5 6">
    <name type="scientific">Sphingomonas colocasiae</name>
    <dbReference type="NCBI Taxonomy" id="1848973"/>
    <lineage>
        <taxon>Bacteria</taxon>
        <taxon>Pseudomonadati</taxon>
        <taxon>Pseudomonadota</taxon>
        <taxon>Alphaproteobacteria</taxon>
        <taxon>Sphingomonadales</taxon>
        <taxon>Sphingomonadaceae</taxon>
        <taxon>Sphingomonas</taxon>
    </lineage>
</organism>
<evidence type="ECO:0000256" key="1">
    <source>
        <dbReference type="ARBA" id="ARBA00007637"/>
    </source>
</evidence>
<name>A0ABS7PS71_9SPHN</name>
<dbReference type="RefSeq" id="WP_222991268.1">
    <property type="nucleotide sequence ID" value="NZ_JAINVV010000008.1"/>
</dbReference>
<dbReference type="PANTHER" id="PTHR43103:SF5">
    <property type="entry name" value="4-EPIMERASE, PUTATIVE (AFU_ORTHOLOGUE AFUA_7G00360)-RELATED"/>
    <property type="match status" value="1"/>
</dbReference>
<dbReference type="CDD" id="cd08946">
    <property type="entry name" value="SDR_e"/>
    <property type="match status" value="1"/>
</dbReference>
<dbReference type="Gene3D" id="3.40.50.720">
    <property type="entry name" value="NAD(P)-binding Rossmann-like Domain"/>
    <property type="match status" value="1"/>
</dbReference>
<evidence type="ECO:0000256" key="2">
    <source>
        <dbReference type="ARBA" id="ARBA00023002"/>
    </source>
</evidence>
<keyword evidence="6" id="KW-1185">Reference proteome</keyword>
<comment type="caution">
    <text evidence="5">The sequence shown here is derived from an EMBL/GenBank/DDBJ whole genome shotgun (WGS) entry which is preliminary data.</text>
</comment>
<evidence type="ECO:0000313" key="6">
    <source>
        <dbReference type="Proteomes" id="UP000706039"/>
    </source>
</evidence>
<dbReference type="PANTHER" id="PTHR43103">
    <property type="entry name" value="NUCLEOSIDE-DIPHOSPHATE-SUGAR EPIMERASE"/>
    <property type="match status" value="1"/>
</dbReference>
<protein>
    <submittedName>
        <fullName evidence="5">NAD(P)-dependent oxidoreductase</fullName>
    </submittedName>
</protein>
<dbReference type="InterPro" id="IPR036291">
    <property type="entry name" value="NAD(P)-bd_dom_sf"/>
</dbReference>
<keyword evidence="2" id="KW-0560">Oxidoreductase</keyword>
<keyword evidence="3" id="KW-0520">NAD</keyword>
<gene>
    <name evidence="5" type="ORF">K7G82_17900</name>
</gene>
<dbReference type="SUPFAM" id="SSF51735">
    <property type="entry name" value="NAD(P)-binding Rossmann-fold domains"/>
    <property type="match status" value="1"/>
</dbReference>
<accession>A0ABS7PS71</accession>
<feature type="domain" description="NAD-dependent epimerase/dehydratase" evidence="4">
    <location>
        <begin position="12"/>
        <end position="169"/>
    </location>
</feature>
<reference evidence="5 6" key="1">
    <citation type="submission" date="2021-08" db="EMBL/GenBank/DDBJ databases">
        <authorList>
            <person name="Tuo L."/>
        </authorList>
    </citation>
    <scope>NUCLEOTIDE SEQUENCE [LARGE SCALE GENOMIC DNA]</scope>
    <source>
        <strain evidence="5 6">JCM 31229</strain>
    </source>
</reference>
<evidence type="ECO:0000256" key="3">
    <source>
        <dbReference type="ARBA" id="ARBA00023027"/>
    </source>
</evidence>
<proteinExistence type="inferred from homology"/>
<comment type="similarity">
    <text evidence="1">Belongs to the NAD(P)-dependent epimerase/dehydratase family.</text>
</comment>
<dbReference type="InterPro" id="IPR001509">
    <property type="entry name" value="Epimerase_deHydtase"/>
</dbReference>